<evidence type="ECO:0000256" key="1">
    <source>
        <dbReference type="ARBA" id="ARBA00001971"/>
    </source>
</evidence>
<dbReference type="PRINTS" id="PR00463">
    <property type="entry name" value="EP450I"/>
</dbReference>
<dbReference type="Pfam" id="PF00067">
    <property type="entry name" value="p450"/>
    <property type="match status" value="2"/>
</dbReference>
<evidence type="ECO:0000256" key="4">
    <source>
        <dbReference type="ARBA" id="ARBA00010617"/>
    </source>
</evidence>
<evidence type="ECO:0000256" key="5">
    <source>
        <dbReference type="ARBA" id="ARBA00022617"/>
    </source>
</evidence>
<keyword evidence="16" id="KW-1185">Reference proteome</keyword>
<dbReference type="GO" id="GO:0020037">
    <property type="term" value="F:heme binding"/>
    <property type="evidence" value="ECO:0007669"/>
    <property type="project" value="InterPro"/>
</dbReference>
<comment type="caution">
    <text evidence="15">The sequence shown here is derived from an EMBL/GenBank/DDBJ whole genome shotgun (WGS) entry which is preliminary data.</text>
</comment>
<accession>A0AAW0CES4</accession>
<sequence length="447" mass="51139">MIPLFLSFSFVILAVLIRSLRRNAYPPGPRKFPIIGNLLQLPTSHQWVKFLEWAEQYGPIYHLKAGPDDLIVLNTPDLVDEFLVKHGRIFSDRMWPHVAADIVSAGQRLLFLPASSIEFKAVRKANHTALASIPARKYRRYQELESRVLLHDFINHGYETAKLMESKPMSASNADDHSFMERHWFSLVRRFATSVIMTAVYGERVHAIQGNDALNILYDVVETITKISLPGVFLADTFPFMQKFPDILAPWRKQAIKMHEREFGLYGGYLDKLHADHKAGINRPDCFIGKYIQARDASTDRIVSGAGVSEDGWIRDKLLTYTAGTLDRSRFRYYCERSQLIRAIHVMAREELDKVVGSDRLPSYEDEENLALCRCMHQGALTLSTTHAFGLFHSEGSLVFGNVWALHMDPARFPRPREFIPERWLNNEKGSGPLKWGSIGPKNERDK</sequence>
<keyword evidence="14" id="KW-0732">Signal</keyword>
<organism evidence="15 16">
    <name type="scientific">Paramarasmius palmivorus</name>
    <dbReference type="NCBI Taxonomy" id="297713"/>
    <lineage>
        <taxon>Eukaryota</taxon>
        <taxon>Fungi</taxon>
        <taxon>Dikarya</taxon>
        <taxon>Basidiomycota</taxon>
        <taxon>Agaricomycotina</taxon>
        <taxon>Agaricomycetes</taxon>
        <taxon>Agaricomycetidae</taxon>
        <taxon>Agaricales</taxon>
        <taxon>Marasmiineae</taxon>
        <taxon>Marasmiaceae</taxon>
        <taxon>Paramarasmius</taxon>
    </lineage>
</organism>
<evidence type="ECO:0000256" key="7">
    <source>
        <dbReference type="ARBA" id="ARBA00022723"/>
    </source>
</evidence>
<evidence type="ECO:0000256" key="8">
    <source>
        <dbReference type="ARBA" id="ARBA00022989"/>
    </source>
</evidence>
<dbReference type="GO" id="GO:0016020">
    <property type="term" value="C:membrane"/>
    <property type="evidence" value="ECO:0007669"/>
    <property type="project" value="UniProtKB-SubCell"/>
</dbReference>
<dbReference type="InterPro" id="IPR036396">
    <property type="entry name" value="Cyt_P450_sf"/>
</dbReference>
<evidence type="ECO:0000256" key="11">
    <source>
        <dbReference type="ARBA" id="ARBA00023033"/>
    </source>
</evidence>
<keyword evidence="8" id="KW-1133">Transmembrane helix</keyword>
<dbReference type="EMBL" id="JAYKXP010000047">
    <property type="protein sequence ID" value="KAK7037402.1"/>
    <property type="molecule type" value="Genomic_DNA"/>
</dbReference>
<dbReference type="InterPro" id="IPR050364">
    <property type="entry name" value="Cytochrome_P450_fung"/>
</dbReference>
<dbReference type="SUPFAM" id="SSF48264">
    <property type="entry name" value="Cytochrome P450"/>
    <property type="match status" value="1"/>
</dbReference>
<keyword evidence="5" id="KW-0349">Heme</keyword>
<reference evidence="15 16" key="1">
    <citation type="submission" date="2024-01" db="EMBL/GenBank/DDBJ databases">
        <title>A draft genome for a cacao thread blight-causing isolate of Paramarasmius palmivorus.</title>
        <authorList>
            <person name="Baruah I.K."/>
            <person name="Bukari Y."/>
            <person name="Amoako-Attah I."/>
            <person name="Meinhardt L.W."/>
            <person name="Bailey B.A."/>
            <person name="Cohen S.P."/>
        </authorList>
    </citation>
    <scope>NUCLEOTIDE SEQUENCE [LARGE SCALE GENOMIC DNA]</scope>
    <source>
        <strain evidence="15 16">GH-12</strain>
    </source>
</reference>
<dbReference type="InterPro" id="IPR002401">
    <property type="entry name" value="Cyt_P450_E_grp-I"/>
</dbReference>
<dbReference type="GO" id="GO:0004497">
    <property type="term" value="F:monooxygenase activity"/>
    <property type="evidence" value="ECO:0007669"/>
    <property type="project" value="UniProtKB-KW"/>
</dbReference>
<protein>
    <recommendedName>
        <fullName evidence="17">Cytochrome P450</fullName>
    </recommendedName>
</protein>
<dbReference type="PANTHER" id="PTHR46300">
    <property type="entry name" value="P450, PUTATIVE (EUROFUNG)-RELATED-RELATED"/>
    <property type="match status" value="1"/>
</dbReference>
<keyword evidence="10" id="KW-0408">Iron</keyword>
<dbReference type="Proteomes" id="UP001383192">
    <property type="component" value="Unassembled WGS sequence"/>
</dbReference>
<evidence type="ECO:0000256" key="13">
    <source>
        <dbReference type="ARBA" id="ARBA00023180"/>
    </source>
</evidence>
<evidence type="ECO:0000256" key="14">
    <source>
        <dbReference type="SAM" id="SignalP"/>
    </source>
</evidence>
<feature type="chain" id="PRO_5043945458" description="Cytochrome P450" evidence="14">
    <location>
        <begin position="25"/>
        <end position="447"/>
    </location>
</feature>
<keyword evidence="9" id="KW-0560">Oxidoreductase</keyword>
<comment type="cofactor">
    <cofactor evidence="1">
        <name>heme</name>
        <dbReference type="ChEBI" id="CHEBI:30413"/>
    </cofactor>
</comment>
<evidence type="ECO:0000313" key="15">
    <source>
        <dbReference type="EMBL" id="KAK7037402.1"/>
    </source>
</evidence>
<comment type="similarity">
    <text evidence="4">Belongs to the cytochrome P450 family.</text>
</comment>
<dbReference type="InterPro" id="IPR001128">
    <property type="entry name" value="Cyt_P450"/>
</dbReference>
<keyword evidence="6" id="KW-0812">Transmembrane</keyword>
<evidence type="ECO:0000256" key="6">
    <source>
        <dbReference type="ARBA" id="ARBA00022692"/>
    </source>
</evidence>
<feature type="signal peptide" evidence="14">
    <location>
        <begin position="1"/>
        <end position="24"/>
    </location>
</feature>
<evidence type="ECO:0000256" key="3">
    <source>
        <dbReference type="ARBA" id="ARBA00005179"/>
    </source>
</evidence>
<keyword evidence="13" id="KW-0325">Glycoprotein</keyword>
<evidence type="ECO:0008006" key="17">
    <source>
        <dbReference type="Google" id="ProtNLM"/>
    </source>
</evidence>
<dbReference type="AlphaFoldDB" id="A0AAW0CES4"/>
<keyword evidence="11" id="KW-0503">Monooxygenase</keyword>
<keyword evidence="12" id="KW-0472">Membrane</keyword>
<evidence type="ECO:0000256" key="9">
    <source>
        <dbReference type="ARBA" id="ARBA00023002"/>
    </source>
</evidence>
<comment type="pathway">
    <text evidence="3">Secondary metabolite biosynthesis.</text>
</comment>
<evidence type="ECO:0000256" key="12">
    <source>
        <dbReference type="ARBA" id="ARBA00023136"/>
    </source>
</evidence>
<name>A0AAW0CES4_9AGAR</name>
<proteinExistence type="inferred from homology"/>
<dbReference type="GO" id="GO:0016705">
    <property type="term" value="F:oxidoreductase activity, acting on paired donors, with incorporation or reduction of molecular oxygen"/>
    <property type="evidence" value="ECO:0007669"/>
    <property type="project" value="InterPro"/>
</dbReference>
<dbReference type="GO" id="GO:0005506">
    <property type="term" value="F:iron ion binding"/>
    <property type="evidence" value="ECO:0007669"/>
    <property type="project" value="InterPro"/>
</dbReference>
<comment type="subcellular location">
    <subcellularLocation>
        <location evidence="2">Membrane</location>
        <topology evidence="2">Single-pass membrane protein</topology>
    </subcellularLocation>
</comment>
<gene>
    <name evidence="15" type="ORF">VNI00_011152</name>
</gene>
<dbReference type="Gene3D" id="1.10.630.10">
    <property type="entry name" value="Cytochrome P450"/>
    <property type="match status" value="1"/>
</dbReference>
<keyword evidence="7" id="KW-0479">Metal-binding</keyword>
<dbReference type="PANTHER" id="PTHR46300:SF2">
    <property type="entry name" value="CYTOCHROME P450 MONOOXYGENASE ALNH-RELATED"/>
    <property type="match status" value="1"/>
</dbReference>
<evidence type="ECO:0000313" key="16">
    <source>
        <dbReference type="Proteomes" id="UP001383192"/>
    </source>
</evidence>
<evidence type="ECO:0000256" key="2">
    <source>
        <dbReference type="ARBA" id="ARBA00004167"/>
    </source>
</evidence>
<evidence type="ECO:0000256" key="10">
    <source>
        <dbReference type="ARBA" id="ARBA00023004"/>
    </source>
</evidence>